<gene>
    <name evidence="4" type="ORF">Acr_00g0104080</name>
</gene>
<keyword evidence="5" id="KW-1185">Reference proteome</keyword>
<sequence length="173" mass="19402">MRRTTLLLFLIPIFLTRSESTQSPFACDASDSATRSQPFCKRTLPIHVRARDLVSRLTLDEKVGQLVNSAAAIPRLGVPAYEWWSEALHGVAMVGEGQVPQGMRFNGRIRSATSFPQVILSAASFDSNLWYRIGQVSEISTVDKISVLRLGPRSSIQCFVVFRFRLVPRFFDP</sequence>
<dbReference type="SUPFAM" id="SSF51445">
    <property type="entry name" value="(Trans)glycosidases"/>
    <property type="match status" value="1"/>
</dbReference>
<keyword evidence="3" id="KW-0732">Signal</keyword>
<dbReference type="GO" id="GO:0046556">
    <property type="term" value="F:alpha-L-arabinofuranosidase activity"/>
    <property type="evidence" value="ECO:0007669"/>
    <property type="project" value="TreeGrafter"/>
</dbReference>
<proteinExistence type="inferred from homology"/>
<name>A0A7J0E0U0_9ERIC</name>
<dbReference type="PANTHER" id="PTHR42721:SF3">
    <property type="entry name" value="BETA-D-XYLOSIDASE 5-RELATED"/>
    <property type="match status" value="1"/>
</dbReference>
<evidence type="ECO:0000256" key="1">
    <source>
        <dbReference type="ARBA" id="ARBA00005336"/>
    </source>
</evidence>
<accession>A0A7J0E0U0</accession>
<evidence type="ECO:0000313" key="4">
    <source>
        <dbReference type="EMBL" id="GFS46769.1"/>
    </source>
</evidence>
<dbReference type="InterPro" id="IPR044993">
    <property type="entry name" value="BXL"/>
</dbReference>
<evidence type="ECO:0000256" key="2">
    <source>
        <dbReference type="ARBA" id="ARBA00022801"/>
    </source>
</evidence>
<dbReference type="InterPro" id="IPR017853">
    <property type="entry name" value="GH"/>
</dbReference>
<dbReference type="PANTHER" id="PTHR42721">
    <property type="entry name" value="SUGAR HYDROLASE-RELATED"/>
    <property type="match status" value="1"/>
</dbReference>
<dbReference type="Proteomes" id="UP000585474">
    <property type="component" value="Unassembled WGS sequence"/>
</dbReference>
<reference evidence="5" key="1">
    <citation type="submission" date="2019-07" db="EMBL/GenBank/DDBJ databases">
        <title>De Novo Assembly of kiwifruit Actinidia rufa.</title>
        <authorList>
            <person name="Sugita-Konishi S."/>
            <person name="Sato K."/>
            <person name="Mori E."/>
            <person name="Abe Y."/>
            <person name="Kisaki G."/>
            <person name="Hamano K."/>
            <person name="Suezawa K."/>
            <person name="Otani M."/>
            <person name="Fukuda T."/>
            <person name="Manabe T."/>
            <person name="Gomi K."/>
            <person name="Tabuchi M."/>
            <person name="Akimitsu K."/>
            <person name="Kataoka I."/>
        </authorList>
    </citation>
    <scope>NUCLEOTIDE SEQUENCE [LARGE SCALE GENOMIC DNA]</scope>
    <source>
        <strain evidence="5">cv. Fuchu</strain>
    </source>
</reference>
<organism evidence="4 5">
    <name type="scientific">Actinidia rufa</name>
    <dbReference type="NCBI Taxonomy" id="165716"/>
    <lineage>
        <taxon>Eukaryota</taxon>
        <taxon>Viridiplantae</taxon>
        <taxon>Streptophyta</taxon>
        <taxon>Embryophyta</taxon>
        <taxon>Tracheophyta</taxon>
        <taxon>Spermatophyta</taxon>
        <taxon>Magnoliopsida</taxon>
        <taxon>eudicotyledons</taxon>
        <taxon>Gunneridae</taxon>
        <taxon>Pentapetalae</taxon>
        <taxon>asterids</taxon>
        <taxon>Ericales</taxon>
        <taxon>Actinidiaceae</taxon>
        <taxon>Actinidia</taxon>
    </lineage>
</organism>
<evidence type="ECO:0000313" key="5">
    <source>
        <dbReference type="Proteomes" id="UP000585474"/>
    </source>
</evidence>
<keyword evidence="2 4" id="KW-0378">Hydrolase</keyword>
<dbReference type="Gene3D" id="3.20.20.300">
    <property type="entry name" value="Glycoside hydrolase, family 3, N-terminal domain"/>
    <property type="match status" value="1"/>
</dbReference>
<dbReference type="OrthoDB" id="47059at2759"/>
<dbReference type="EMBL" id="BJWL01000473">
    <property type="protein sequence ID" value="GFS46769.1"/>
    <property type="molecule type" value="Genomic_DNA"/>
</dbReference>
<dbReference type="GO" id="GO:0009044">
    <property type="term" value="F:xylan 1,4-beta-xylosidase activity"/>
    <property type="evidence" value="ECO:0007669"/>
    <property type="project" value="InterPro"/>
</dbReference>
<dbReference type="GO" id="GO:0045493">
    <property type="term" value="P:xylan catabolic process"/>
    <property type="evidence" value="ECO:0007669"/>
    <property type="project" value="InterPro"/>
</dbReference>
<dbReference type="InterPro" id="IPR036962">
    <property type="entry name" value="Glyco_hydro_3_N_sf"/>
</dbReference>
<dbReference type="AlphaFoldDB" id="A0A7J0E0U0"/>
<evidence type="ECO:0000256" key="3">
    <source>
        <dbReference type="SAM" id="SignalP"/>
    </source>
</evidence>
<dbReference type="GO" id="GO:0009505">
    <property type="term" value="C:plant-type cell wall"/>
    <property type="evidence" value="ECO:0007669"/>
    <property type="project" value="TreeGrafter"/>
</dbReference>
<comment type="caution">
    <text evidence="4">The sequence shown here is derived from an EMBL/GenBank/DDBJ whole genome shotgun (WGS) entry which is preliminary data.</text>
</comment>
<protein>
    <submittedName>
        <fullName evidence="4">Glycosyl hydrolase family protein</fullName>
    </submittedName>
</protein>
<feature type="signal peptide" evidence="3">
    <location>
        <begin position="1"/>
        <end position="20"/>
    </location>
</feature>
<dbReference type="GO" id="GO:0031222">
    <property type="term" value="P:arabinan catabolic process"/>
    <property type="evidence" value="ECO:0007669"/>
    <property type="project" value="TreeGrafter"/>
</dbReference>
<comment type="similarity">
    <text evidence="1">Belongs to the glycosyl hydrolase 3 family.</text>
</comment>
<feature type="chain" id="PRO_5029728839" evidence="3">
    <location>
        <begin position="21"/>
        <end position="173"/>
    </location>
</feature>